<protein>
    <submittedName>
        <fullName evidence="3">Uncharacterized protein</fullName>
    </submittedName>
</protein>
<feature type="region of interest" description="Disordered" evidence="1">
    <location>
        <begin position="44"/>
        <end position="63"/>
    </location>
</feature>
<sequence>MTECHRGIPGSGGGDDGGSLIAAFGSLLSGIAAVGTLLHAVHLSRQNRSNTAPDDAPSPATTP</sequence>
<evidence type="ECO:0000313" key="4">
    <source>
        <dbReference type="Proteomes" id="UP001501009"/>
    </source>
</evidence>
<dbReference type="RefSeq" id="WP_275778876.1">
    <property type="nucleotide sequence ID" value="NZ_BAABDE010000047.1"/>
</dbReference>
<proteinExistence type="predicted"/>
<reference evidence="4" key="1">
    <citation type="journal article" date="2019" name="Int. J. Syst. Evol. Microbiol.">
        <title>The Global Catalogue of Microorganisms (GCM) 10K type strain sequencing project: providing services to taxonomists for standard genome sequencing and annotation.</title>
        <authorList>
            <consortium name="The Broad Institute Genomics Platform"/>
            <consortium name="The Broad Institute Genome Sequencing Center for Infectious Disease"/>
            <person name="Wu L."/>
            <person name="Ma J."/>
        </authorList>
    </citation>
    <scope>NUCLEOTIDE SEQUENCE [LARGE SCALE GENOMIC DNA]</scope>
    <source>
        <strain evidence="4">JCM 17138</strain>
    </source>
</reference>
<name>A0ABP7JEV2_9ACTN</name>
<dbReference type="EMBL" id="BAABDE010000047">
    <property type="protein sequence ID" value="GAA3843292.1"/>
    <property type="molecule type" value="Genomic_DNA"/>
</dbReference>
<keyword evidence="2" id="KW-0472">Membrane</keyword>
<organism evidence="3 4">
    <name type="scientific">Streptomyces coacervatus</name>
    <dbReference type="NCBI Taxonomy" id="647381"/>
    <lineage>
        <taxon>Bacteria</taxon>
        <taxon>Bacillati</taxon>
        <taxon>Actinomycetota</taxon>
        <taxon>Actinomycetes</taxon>
        <taxon>Kitasatosporales</taxon>
        <taxon>Streptomycetaceae</taxon>
        <taxon>Streptomyces</taxon>
    </lineage>
</organism>
<keyword evidence="4" id="KW-1185">Reference proteome</keyword>
<feature type="transmembrane region" description="Helical" evidence="2">
    <location>
        <begin position="20"/>
        <end position="41"/>
    </location>
</feature>
<feature type="compositionally biased region" description="Low complexity" evidence="1">
    <location>
        <begin position="51"/>
        <end position="63"/>
    </location>
</feature>
<dbReference type="Proteomes" id="UP001501009">
    <property type="component" value="Unassembled WGS sequence"/>
</dbReference>
<evidence type="ECO:0000313" key="3">
    <source>
        <dbReference type="EMBL" id="GAA3843292.1"/>
    </source>
</evidence>
<keyword evidence="2" id="KW-1133">Transmembrane helix</keyword>
<comment type="caution">
    <text evidence="3">The sequence shown here is derived from an EMBL/GenBank/DDBJ whole genome shotgun (WGS) entry which is preliminary data.</text>
</comment>
<accession>A0ABP7JEV2</accession>
<evidence type="ECO:0000256" key="1">
    <source>
        <dbReference type="SAM" id="MobiDB-lite"/>
    </source>
</evidence>
<evidence type="ECO:0000256" key="2">
    <source>
        <dbReference type="SAM" id="Phobius"/>
    </source>
</evidence>
<keyword evidence="2" id="KW-0812">Transmembrane</keyword>
<gene>
    <name evidence="3" type="ORF">GCM10022403_089060</name>
</gene>